<sequence length="378" mass="42765">MKKLLVVISTLIILAVIVVGFSLPKDSKNLKVVAVGDNLIHPVVYNDAKVGKNTFDFKPMYSHIKPYIHNSDVAYINQESPLGGDDIPYSGFKRFNTPSSISKDVIDTGFNLINGSNNHALDQGTEGLRNNIDVWKKYQTNALFTGVFDSKKERDKTPILNKKGTKISMLSYTFGTNGLKPDHPYQINYINKQNMSKDIAKAKKKSDVVMVSMHWGNEGSHQPNSKQKDIADFLAKKNVDVVIGMHPHVIQPVEWKKGTNGHKTLVAYSLGNFLNGQETGTTSNDLGGSIEFDIDKKENKNKIKNVKWRSIVNHYEIKDPSDLDTRHNFKLYMLDDYTDKLSNKHGRNHKKHGNMDKSRLEHITKDVIDNKYLDSKSY</sequence>
<dbReference type="CDD" id="cd07381">
    <property type="entry name" value="MPP_CapA"/>
    <property type="match status" value="1"/>
</dbReference>
<evidence type="ECO:0000256" key="1">
    <source>
        <dbReference type="ARBA" id="ARBA00005662"/>
    </source>
</evidence>
<dbReference type="Pfam" id="PF09587">
    <property type="entry name" value="PGA_cap"/>
    <property type="match status" value="1"/>
</dbReference>
<accession>A0A7T1AZI9</accession>
<organism evidence="3 4">
    <name type="scientific">Staphylococcus lloydii</name>
    <dbReference type="NCBI Taxonomy" id="2781774"/>
    <lineage>
        <taxon>Bacteria</taxon>
        <taxon>Bacillati</taxon>
        <taxon>Bacillota</taxon>
        <taxon>Bacilli</taxon>
        <taxon>Bacillales</taxon>
        <taxon>Staphylococcaceae</taxon>
        <taxon>Staphylococcus</taxon>
    </lineage>
</organism>
<feature type="domain" description="Capsule synthesis protein CapA" evidence="2">
    <location>
        <begin position="31"/>
        <end position="277"/>
    </location>
</feature>
<dbReference type="Gene3D" id="3.60.21.10">
    <property type="match status" value="1"/>
</dbReference>
<proteinExistence type="inferred from homology"/>
<dbReference type="InterPro" id="IPR029052">
    <property type="entry name" value="Metallo-depent_PP-like"/>
</dbReference>
<evidence type="ECO:0000313" key="4">
    <source>
        <dbReference type="Proteomes" id="UP000594455"/>
    </source>
</evidence>
<dbReference type="InterPro" id="IPR052169">
    <property type="entry name" value="CW_Biosynth-Accessory"/>
</dbReference>
<dbReference type="SMART" id="SM00854">
    <property type="entry name" value="PGA_cap"/>
    <property type="match status" value="1"/>
</dbReference>
<keyword evidence="4" id="KW-1185">Reference proteome</keyword>
<comment type="similarity">
    <text evidence="1">Belongs to the CapA family.</text>
</comment>
<evidence type="ECO:0000313" key="3">
    <source>
        <dbReference type="EMBL" id="QPM74981.1"/>
    </source>
</evidence>
<evidence type="ECO:0000259" key="2">
    <source>
        <dbReference type="SMART" id="SM00854"/>
    </source>
</evidence>
<dbReference type="PANTHER" id="PTHR33393:SF12">
    <property type="entry name" value="CAPSULE BIOSYNTHESIS PROTEIN CAPA"/>
    <property type="match status" value="1"/>
</dbReference>
<dbReference type="InterPro" id="IPR019079">
    <property type="entry name" value="Capsule_synth_CapA"/>
</dbReference>
<gene>
    <name evidence="3" type="ORF">ISP08_11765</name>
</gene>
<dbReference type="AlphaFoldDB" id="A0A7T1AZI9"/>
<dbReference type="RefSeq" id="WP_195718739.1">
    <property type="nucleotide sequence ID" value="NZ_CP064056.1"/>
</dbReference>
<dbReference type="PANTHER" id="PTHR33393">
    <property type="entry name" value="POLYGLUTAMINE SYNTHESIS ACCESSORY PROTEIN RV0574C-RELATED"/>
    <property type="match status" value="1"/>
</dbReference>
<name>A0A7T1AZI9_9STAP</name>
<dbReference type="KEGG" id="sllo:ISP08_11765"/>
<dbReference type="SUPFAM" id="SSF56300">
    <property type="entry name" value="Metallo-dependent phosphatases"/>
    <property type="match status" value="1"/>
</dbReference>
<reference evidence="3 4" key="1">
    <citation type="submission" date="2020-10" db="EMBL/GenBank/DDBJ databases">
        <title>Closed genome sequences of Staphylococcus lloydii sp. nov. and Staphylococcus durrellii sp. nov. Isolated from Captive Fruit Bats (Pteropus livingstonii).</title>
        <authorList>
            <person name="Fountain K."/>
        </authorList>
    </citation>
    <scope>NUCLEOTIDE SEQUENCE [LARGE SCALE GENOMIC DNA]</scope>
    <source>
        <strain evidence="3 4">23_2_7_LY</strain>
    </source>
</reference>
<dbReference type="Proteomes" id="UP000594455">
    <property type="component" value="Chromosome"/>
</dbReference>
<dbReference type="EMBL" id="CP064056">
    <property type="protein sequence ID" value="QPM74981.1"/>
    <property type="molecule type" value="Genomic_DNA"/>
</dbReference>
<protein>
    <submittedName>
        <fullName evidence="3">CapA family protein</fullName>
    </submittedName>
</protein>